<evidence type="ECO:0008006" key="4">
    <source>
        <dbReference type="Google" id="ProtNLM"/>
    </source>
</evidence>
<dbReference type="Gene3D" id="3.30.1310.10">
    <property type="entry name" value="Nucleoid-associated protein YbaB-like domain"/>
    <property type="match status" value="1"/>
</dbReference>
<dbReference type="STRING" id="640132.Srot_0647"/>
<reference evidence="2 3" key="1">
    <citation type="journal article" date="2010" name="Stand. Genomic Sci.">
        <title>Complete genome sequence of Segniliparus rotundus type strain (CDC 1076).</title>
        <authorList>
            <person name="Sikorski J."/>
            <person name="Lapidus A."/>
            <person name="Copeland A."/>
            <person name="Misra M."/>
            <person name="Glavina Del Rio T."/>
            <person name="Nolan M."/>
            <person name="Lucas S."/>
            <person name="Chen F."/>
            <person name="Tice H."/>
            <person name="Cheng J.F."/>
            <person name="Jando M."/>
            <person name="Schneider S."/>
            <person name="Bruce D."/>
            <person name="Goodwin L."/>
            <person name="Pitluck S."/>
            <person name="Liolios K."/>
            <person name="Mikhailova N."/>
            <person name="Pati A."/>
            <person name="Ivanova N."/>
            <person name="Mavromatis K."/>
            <person name="Chen A."/>
            <person name="Palaniappan K."/>
            <person name="Chertkov O."/>
            <person name="Land M."/>
            <person name="Hauser L."/>
            <person name="Chang Y.J."/>
            <person name="Jeffries C.D."/>
            <person name="Brettin T."/>
            <person name="Detter J.C."/>
            <person name="Han C."/>
            <person name="Rohde M."/>
            <person name="Goker M."/>
            <person name="Bristow J."/>
            <person name="Eisen J.A."/>
            <person name="Markowitz V."/>
            <person name="Hugenholtz P."/>
            <person name="Kyrpides N.C."/>
            <person name="Klenk H.P."/>
        </authorList>
    </citation>
    <scope>NUCLEOTIDE SEQUENCE [LARGE SCALE GENOMIC DNA]</scope>
    <source>
        <strain evidence="3">ATCC BAA-972 / CDC 1076 / CIP 108378 / DSM 44985 / JCM 13578</strain>
    </source>
</reference>
<evidence type="ECO:0000256" key="1">
    <source>
        <dbReference type="SAM" id="MobiDB-lite"/>
    </source>
</evidence>
<organism evidence="2 3">
    <name type="scientific">Segniliparus rotundus (strain ATCC BAA-972 / CDC 1076 / CIP 108378 / DSM 44985 / JCM 13578)</name>
    <dbReference type="NCBI Taxonomy" id="640132"/>
    <lineage>
        <taxon>Bacteria</taxon>
        <taxon>Bacillati</taxon>
        <taxon>Actinomycetota</taxon>
        <taxon>Actinomycetes</taxon>
        <taxon>Mycobacteriales</taxon>
        <taxon>Segniliparaceae</taxon>
        <taxon>Segniliparus</taxon>
    </lineage>
</organism>
<proteinExistence type="predicted"/>
<feature type="region of interest" description="Disordered" evidence="1">
    <location>
        <begin position="141"/>
        <end position="178"/>
    </location>
</feature>
<dbReference type="HOGENOM" id="CLU_1585352_0_0_11"/>
<sequence length="178" mass="19264">MITPEAAAASKARAENLLDIVQGQLSEAVQLKKSLLDIVGKGSSANRLAQASCGADGTLLSLRIDRERAGQIAWEHIEEAVVQAAKAATHDARKQALKMTTEFRKQLGEVPTSGEFLAEVLPDADIEYEQLPVSPMRKIPKAMLHEPPEEQAAAAADEEPDFAPPDDWIVSRVRPPAH</sequence>
<protein>
    <recommendedName>
        <fullName evidence="4">YbaB/EbfC DNA-binding family protein</fullName>
    </recommendedName>
</protein>
<accession>D6ZCT7</accession>
<name>D6ZCT7_SEGRD</name>
<dbReference type="AlphaFoldDB" id="D6ZCT7"/>
<dbReference type="SUPFAM" id="SSF82607">
    <property type="entry name" value="YbaB-like"/>
    <property type="match status" value="1"/>
</dbReference>
<evidence type="ECO:0000313" key="3">
    <source>
        <dbReference type="Proteomes" id="UP000002247"/>
    </source>
</evidence>
<keyword evidence="3" id="KW-1185">Reference proteome</keyword>
<dbReference type="KEGG" id="srt:Srot_0647"/>
<evidence type="ECO:0000313" key="2">
    <source>
        <dbReference type="EMBL" id="ADG97129.1"/>
    </source>
</evidence>
<dbReference type="InterPro" id="IPR036894">
    <property type="entry name" value="YbaB-like_sf"/>
</dbReference>
<dbReference type="EMBL" id="CP001958">
    <property type="protein sequence ID" value="ADG97129.1"/>
    <property type="molecule type" value="Genomic_DNA"/>
</dbReference>
<dbReference type="Proteomes" id="UP000002247">
    <property type="component" value="Chromosome"/>
</dbReference>
<gene>
    <name evidence="2" type="ordered locus">Srot_0647</name>
</gene>
<dbReference type="RefSeq" id="WP_013137585.1">
    <property type="nucleotide sequence ID" value="NC_014168.1"/>
</dbReference>